<keyword evidence="2" id="KW-1185">Reference proteome</keyword>
<reference evidence="1" key="1">
    <citation type="journal article" date="2019" name="bioRxiv">
        <title>The Genome of the Zebra Mussel, Dreissena polymorpha: A Resource for Invasive Species Research.</title>
        <authorList>
            <person name="McCartney M.A."/>
            <person name="Auch B."/>
            <person name="Kono T."/>
            <person name="Mallez S."/>
            <person name="Zhang Y."/>
            <person name="Obille A."/>
            <person name="Becker A."/>
            <person name="Abrahante J.E."/>
            <person name="Garbe J."/>
            <person name="Badalamenti J.P."/>
            <person name="Herman A."/>
            <person name="Mangelson H."/>
            <person name="Liachko I."/>
            <person name="Sullivan S."/>
            <person name="Sone E.D."/>
            <person name="Koren S."/>
            <person name="Silverstein K.A.T."/>
            <person name="Beckman K.B."/>
            <person name="Gohl D.M."/>
        </authorList>
    </citation>
    <scope>NUCLEOTIDE SEQUENCE</scope>
    <source>
        <strain evidence="1">Duluth1</strain>
        <tissue evidence="1">Whole animal</tissue>
    </source>
</reference>
<comment type="caution">
    <text evidence="1">The sequence shown here is derived from an EMBL/GenBank/DDBJ whole genome shotgun (WGS) entry which is preliminary data.</text>
</comment>
<dbReference type="EMBL" id="JAIWYP010000003">
    <property type="protein sequence ID" value="KAH3859978.1"/>
    <property type="molecule type" value="Genomic_DNA"/>
</dbReference>
<gene>
    <name evidence="1" type="ORF">DPMN_102799</name>
</gene>
<organism evidence="1 2">
    <name type="scientific">Dreissena polymorpha</name>
    <name type="common">Zebra mussel</name>
    <name type="synonym">Mytilus polymorpha</name>
    <dbReference type="NCBI Taxonomy" id="45954"/>
    <lineage>
        <taxon>Eukaryota</taxon>
        <taxon>Metazoa</taxon>
        <taxon>Spiralia</taxon>
        <taxon>Lophotrochozoa</taxon>
        <taxon>Mollusca</taxon>
        <taxon>Bivalvia</taxon>
        <taxon>Autobranchia</taxon>
        <taxon>Heteroconchia</taxon>
        <taxon>Euheterodonta</taxon>
        <taxon>Imparidentia</taxon>
        <taxon>Neoheterodontei</taxon>
        <taxon>Myida</taxon>
        <taxon>Dreissenoidea</taxon>
        <taxon>Dreissenidae</taxon>
        <taxon>Dreissena</taxon>
    </lineage>
</organism>
<dbReference type="Proteomes" id="UP000828390">
    <property type="component" value="Unassembled WGS sequence"/>
</dbReference>
<proteinExistence type="predicted"/>
<dbReference type="AlphaFoldDB" id="A0A9D4RA76"/>
<protein>
    <submittedName>
        <fullName evidence="1">Uncharacterized protein</fullName>
    </submittedName>
</protein>
<name>A0A9D4RA76_DREPO</name>
<reference evidence="1" key="2">
    <citation type="submission" date="2020-11" db="EMBL/GenBank/DDBJ databases">
        <authorList>
            <person name="McCartney M.A."/>
            <person name="Auch B."/>
            <person name="Kono T."/>
            <person name="Mallez S."/>
            <person name="Becker A."/>
            <person name="Gohl D.M."/>
            <person name="Silverstein K.A.T."/>
            <person name="Koren S."/>
            <person name="Bechman K.B."/>
            <person name="Herman A."/>
            <person name="Abrahante J.E."/>
            <person name="Garbe J."/>
        </authorList>
    </citation>
    <scope>NUCLEOTIDE SEQUENCE</scope>
    <source>
        <strain evidence="1">Duluth1</strain>
        <tissue evidence="1">Whole animal</tissue>
    </source>
</reference>
<evidence type="ECO:0000313" key="2">
    <source>
        <dbReference type="Proteomes" id="UP000828390"/>
    </source>
</evidence>
<evidence type="ECO:0000313" key="1">
    <source>
        <dbReference type="EMBL" id="KAH3859978.1"/>
    </source>
</evidence>
<accession>A0A9D4RA76</accession>
<sequence length="121" mass="13612">MRKGINVSDKNHNHIRFFHHGNWTINLTKSVDMKNAPPSGHVFKTTGTIFKLVRDIIGTHCFTKFHEDGKINVTSRVLKSNIKKNAPPPAANVFQPTGTNFELAQDIIGSYILTKFHDDGQ</sequence>